<dbReference type="SUPFAM" id="SSF50494">
    <property type="entry name" value="Trypsin-like serine proteases"/>
    <property type="match status" value="1"/>
</dbReference>
<evidence type="ECO:0000313" key="3">
    <source>
        <dbReference type="EMBL" id="KAK4442669.1"/>
    </source>
</evidence>
<protein>
    <submittedName>
        <fullName evidence="3">Uncharacterized protein</fullName>
    </submittedName>
</protein>
<feature type="region of interest" description="Disordered" evidence="1">
    <location>
        <begin position="307"/>
        <end position="331"/>
    </location>
</feature>
<feature type="region of interest" description="Disordered" evidence="1">
    <location>
        <begin position="630"/>
        <end position="652"/>
    </location>
</feature>
<feature type="compositionally biased region" description="Acidic residues" evidence="1">
    <location>
        <begin position="630"/>
        <end position="649"/>
    </location>
</feature>
<dbReference type="Gene3D" id="1.20.58.340">
    <property type="entry name" value="Magnesium transport protein CorA, transmembrane region"/>
    <property type="match status" value="1"/>
</dbReference>
<evidence type="ECO:0000256" key="1">
    <source>
        <dbReference type="SAM" id="MobiDB-lite"/>
    </source>
</evidence>
<dbReference type="AlphaFoldDB" id="A0AAV9FZH5"/>
<name>A0AAV9FZH5_9PEZI</name>
<gene>
    <name evidence="3" type="ORF">QBC34DRAFT_224960</name>
</gene>
<sequence>MLELSVTPWRHEMSDATRRRQLGEWVASGLRRALRPDDETSQSSFLSDTPLPPVTLPSRDPPSPTPSRFSTEPLPLSCSDIYNLNRNIFVAREDSRNITVPREAVDIFERDIKGRLSKDLEEARKKVERSVVRGASLRRADDWIFGEPMIRMSGMATGGATGCVTLSPTIWVRCSRRYHRQVKKALLHPFLDWTRSTEFGSIMIGDAAKLLARSKLSESDDITLRDDGIELDASTKLYLDVDKDAIKSSSNGILCRATVARHGTIPAQRHSTIGGIIYINGRPYGITTAHAMFDHVWDEANKGFNFDSPRPSYESSRDDYSQSGTVSSRPSEDYGCYAQFRMKPSVPAPNPSEVRRWAPASIGCVANFLSLQLDSTSGTDGERTTIRVDAAAKSDIALISLGDKRHGKQNVYDSSRGSAFVNTLAEEEDLQYGPVEVILGKGAVVSGTLLSEGNCLTTLGVPIPTRVVGLDTTLAPGASGAWVVREGKLLGVIIAGYDNEPLAHMISAPQLLASLHSLVPNCTVSLVRPPAADAEENVHQEPNPKAPTTRAGYVSEGTTADLESTATMGNSSASPKGRISSRLAARGGTHLPKRYKPGAWPVVFAHPRDINMDAENEPYLDFCRRHGYFDEESEDSDDSVESEGSDATDDSWRAERDFQSHGAPAWDEWDNNPAEEDSVALFMRGCEPTDERDQKSMNEEKRVVSFCRLTEYLGPVEDKSKRVSILMDMDEMADETSLLPLARKSLFPTAEQLHEKLHEPRFPSAADSSRRGQARKGVERRIVYIPNLEATVMRILAASAPRSHRQALVSLFYHHVKPSPSVRVDITLRGLRTYTFHFHVPFFVLREHSKLRMDPRRNPDGSPLRCSRDLGFLSVPGGEGKKQCLYEAQTSIVLTGLSDRFWTAYGVTDDYYERRGQDSIKRHHRESKQCPAQRDPITRKISSPQGRYLDARAYFLACVEARSRQILREWQYIVVMLNDFYTNSCNEGRYSSKKVAGLETRDEGIRMLTRLVARLFETTQAWEVFEQCHMSFFQPDPELSTDDPDTFTTESEAMLEVLSAIRCTFSELGSLLRHLEELKKHQIDAHRRTSQLHELEAQRSVEKIRSLTLLTMVFSPMSLVAAVFSMQPGILPFHTTLWTFLLSIGILSIAYMAVHTLISKWEEWIPVFLHAISKMSTMLCPPEAASKPSVAEMAEEIPTPTAMEVSEPLPQPRRAQPLFFSHLMSRRQGEDVMLPKYERVSDDSCPV</sequence>
<feature type="region of interest" description="Disordered" evidence="1">
    <location>
        <begin position="35"/>
        <end position="72"/>
    </location>
</feature>
<keyword evidence="2" id="KW-0472">Membrane</keyword>
<keyword evidence="4" id="KW-1185">Reference proteome</keyword>
<evidence type="ECO:0000256" key="2">
    <source>
        <dbReference type="SAM" id="Phobius"/>
    </source>
</evidence>
<comment type="caution">
    <text evidence="3">The sequence shown here is derived from an EMBL/GenBank/DDBJ whole genome shotgun (WGS) entry which is preliminary data.</text>
</comment>
<keyword evidence="2" id="KW-1133">Transmembrane helix</keyword>
<organism evidence="3 4">
    <name type="scientific">Podospora aff. communis PSN243</name>
    <dbReference type="NCBI Taxonomy" id="3040156"/>
    <lineage>
        <taxon>Eukaryota</taxon>
        <taxon>Fungi</taxon>
        <taxon>Dikarya</taxon>
        <taxon>Ascomycota</taxon>
        <taxon>Pezizomycotina</taxon>
        <taxon>Sordariomycetes</taxon>
        <taxon>Sordariomycetidae</taxon>
        <taxon>Sordariales</taxon>
        <taxon>Podosporaceae</taxon>
        <taxon>Podospora</taxon>
    </lineage>
</organism>
<reference evidence="3" key="2">
    <citation type="submission" date="2023-05" db="EMBL/GenBank/DDBJ databases">
        <authorList>
            <consortium name="Lawrence Berkeley National Laboratory"/>
            <person name="Steindorff A."/>
            <person name="Hensen N."/>
            <person name="Bonometti L."/>
            <person name="Westerberg I."/>
            <person name="Brannstrom I.O."/>
            <person name="Guillou S."/>
            <person name="Cros-Aarteil S."/>
            <person name="Calhoun S."/>
            <person name="Haridas S."/>
            <person name="Kuo A."/>
            <person name="Mondo S."/>
            <person name="Pangilinan J."/>
            <person name="Riley R."/>
            <person name="Labutti K."/>
            <person name="Andreopoulos B."/>
            <person name="Lipzen A."/>
            <person name="Chen C."/>
            <person name="Yanf M."/>
            <person name="Daum C."/>
            <person name="Ng V."/>
            <person name="Clum A."/>
            <person name="Ohm R."/>
            <person name="Martin F."/>
            <person name="Silar P."/>
            <person name="Natvig D."/>
            <person name="Lalanne C."/>
            <person name="Gautier V."/>
            <person name="Ament-Velasquez S.L."/>
            <person name="Kruys A."/>
            <person name="Hutchinson M.I."/>
            <person name="Powell A.J."/>
            <person name="Barry K."/>
            <person name="Miller A.N."/>
            <person name="Grigoriev I.V."/>
            <person name="Debuchy R."/>
            <person name="Gladieux P."/>
            <person name="Thoren M.H."/>
            <person name="Johannesson H."/>
        </authorList>
    </citation>
    <scope>NUCLEOTIDE SEQUENCE</scope>
    <source>
        <strain evidence="3">PSN243</strain>
    </source>
</reference>
<feature type="transmembrane region" description="Helical" evidence="2">
    <location>
        <begin position="1107"/>
        <end position="1125"/>
    </location>
</feature>
<reference evidence="3" key="1">
    <citation type="journal article" date="2023" name="Mol. Phylogenet. Evol.">
        <title>Genome-scale phylogeny and comparative genomics of the fungal order Sordariales.</title>
        <authorList>
            <person name="Hensen N."/>
            <person name="Bonometti L."/>
            <person name="Westerberg I."/>
            <person name="Brannstrom I.O."/>
            <person name="Guillou S."/>
            <person name="Cros-Aarteil S."/>
            <person name="Calhoun S."/>
            <person name="Haridas S."/>
            <person name="Kuo A."/>
            <person name="Mondo S."/>
            <person name="Pangilinan J."/>
            <person name="Riley R."/>
            <person name="LaButti K."/>
            <person name="Andreopoulos B."/>
            <person name="Lipzen A."/>
            <person name="Chen C."/>
            <person name="Yan M."/>
            <person name="Daum C."/>
            <person name="Ng V."/>
            <person name="Clum A."/>
            <person name="Steindorff A."/>
            <person name="Ohm R.A."/>
            <person name="Martin F."/>
            <person name="Silar P."/>
            <person name="Natvig D.O."/>
            <person name="Lalanne C."/>
            <person name="Gautier V."/>
            <person name="Ament-Velasquez S.L."/>
            <person name="Kruys A."/>
            <person name="Hutchinson M.I."/>
            <person name="Powell A.J."/>
            <person name="Barry K."/>
            <person name="Miller A.N."/>
            <person name="Grigoriev I.V."/>
            <person name="Debuchy R."/>
            <person name="Gladieux P."/>
            <person name="Hiltunen Thoren M."/>
            <person name="Johannesson H."/>
        </authorList>
    </citation>
    <scope>NUCLEOTIDE SEQUENCE</scope>
    <source>
        <strain evidence="3">PSN243</strain>
    </source>
</reference>
<dbReference type="EMBL" id="MU866010">
    <property type="protein sequence ID" value="KAK4442669.1"/>
    <property type="molecule type" value="Genomic_DNA"/>
</dbReference>
<proteinExistence type="predicted"/>
<feature type="compositionally biased region" description="Pro residues" evidence="1">
    <location>
        <begin position="50"/>
        <end position="65"/>
    </location>
</feature>
<feature type="region of interest" description="Disordered" evidence="1">
    <location>
        <begin position="532"/>
        <end position="553"/>
    </location>
</feature>
<dbReference type="InterPro" id="IPR009003">
    <property type="entry name" value="Peptidase_S1_PA"/>
</dbReference>
<feature type="transmembrane region" description="Helical" evidence="2">
    <location>
        <begin position="1137"/>
        <end position="1158"/>
    </location>
</feature>
<evidence type="ECO:0000313" key="4">
    <source>
        <dbReference type="Proteomes" id="UP001321760"/>
    </source>
</evidence>
<dbReference type="Proteomes" id="UP001321760">
    <property type="component" value="Unassembled WGS sequence"/>
</dbReference>
<accession>A0AAV9FZH5</accession>
<keyword evidence="2" id="KW-0812">Transmembrane</keyword>